<dbReference type="PRINTS" id="PR01590">
    <property type="entry name" value="HTHFIS"/>
</dbReference>
<keyword evidence="1" id="KW-0547">Nucleotide-binding</keyword>
<dbReference type="EMBL" id="WJPM01000002">
    <property type="protein sequence ID" value="MRH73639.1"/>
    <property type="molecule type" value="Genomic_DNA"/>
</dbReference>
<dbReference type="GO" id="GO:0005524">
    <property type="term" value="F:ATP binding"/>
    <property type="evidence" value="ECO:0007669"/>
    <property type="project" value="UniProtKB-KW"/>
</dbReference>
<name>A0A6N7Q6H1_9XANT</name>
<keyword evidence="4" id="KW-0238">DNA-binding</keyword>
<dbReference type="Proteomes" id="UP000437931">
    <property type="component" value="Unassembled WGS sequence"/>
</dbReference>
<feature type="domain" description="Sigma-54 factor interaction" evidence="7">
    <location>
        <begin position="371"/>
        <end position="597"/>
    </location>
</feature>
<dbReference type="Proteomes" id="UP000439314">
    <property type="component" value="Unassembled WGS sequence"/>
</dbReference>
<dbReference type="Pfam" id="PF25601">
    <property type="entry name" value="AAA_lid_14"/>
    <property type="match status" value="1"/>
</dbReference>
<dbReference type="GO" id="GO:0043565">
    <property type="term" value="F:sequence-specific DNA binding"/>
    <property type="evidence" value="ECO:0007669"/>
    <property type="project" value="InterPro"/>
</dbReference>
<dbReference type="PANTHER" id="PTHR32071:SF77">
    <property type="entry name" value="TRANSCRIPTIONAL REGULATORY PROTEIN"/>
    <property type="match status" value="1"/>
</dbReference>
<dbReference type="SUPFAM" id="SSF52540">
    <property type="entry name" value="P-loop containing nucleoside triphosphate hydrolases"/>
    <property type="match status" value="1"/>
</dbReference>
<dbReference type="SUPFAM" id="SSF46689">
    <property type="entry name" value="Homeodomain-like"/>
    <property type="match status" value="1"/>
</dbReference>
<dbReference type="PANTHER" id="PTHR32071">
    <property type="entry name" value="TRANSCRIPTIONAL REGULATORY PROTEIN"/>
    <property type="match status" value="1"/>
</dbReference>
<dbReference type="InterPro" id="IPR025944">
    <property type="entry name" value="Sigma_54_int_dom_CS"/>
</dbReference>
<dbReference type="CDD" id="cd00009">
    <property type="entry name" value="AAA"/>
    <property type="match status" value="1"/>
</dbReference>
<dbReference type="SUPFAM" id="SSF55781">
    <property type="entry name" value="GAF domain-like"/>
    <property type="match status" value="1"/>
</dbReference>
<evidence type="ECO:0000256" key="5">
    <source>
        <dbReference type="ARBA" id="ARBA00023163"/>
    </source>
</evidence>
<evidence type="ECO:0000256" key="2">
    <source>
        <dbReference type="ARBA" id="ARBA00022840"/>
    </source>
</evidence>
<dbReference type="Gene3D" id="3.40.50.300">
    <property type="entry name" value="P-loop containing nucleotide triphosphate hydrolases"/>
    <property type="match status" value="1"/>
</dbReference>
<protein>
    <submittedName>
        <fullName evidence="8">GAF domain-containing protein</fullName>
    </submittedName>
</protein>
<dbReference type="Gene3D" id="1.10.10.60">
    <property type="entry name" value="Homeodomain-like"/>
    <property type="match status" value="1"/>
</dbReference>
<evidence type="ECO:0000313" key="8">
    <source>
        <dbReference type="EMBL" id="MRG99307.1"/>
    </source>
</evidence>
<dbReference type="FunFam" id="3.40.50.300:FF:000006">
    <property type="entry name" value="DNA-binding transcriptional regulator NtrC"/>
    <property type="match status" value="1"/>
</dbReference>
<gene>
    <name evidence="8" type="ORF">GIY21_03275</name>
    <name evidence="9" type="ORF">GIY22_03265</name>
</gene>
<dbReference type="Gene3D" id="3.30.450.40">
    <property type="match status" value="1"/>
</dbReference>
<evidence type="ECO:0000313" key="10">
    <source>
        <dbReference type="Proteomes" id="UP000437931"/>
    </source>
</evidence>
<dbReference type="InterPro" id="IPR027417">
    <property type="entry name" value="P-loop_NTPase"/>
</dbReference>
<keyword evidence="5" id="KW-0804">Transcription</keyword>
<dbReference type="Pfam" id="PF00158">
    <property type="entry name" value="Sigma54_activat"/>
    <property type="match status" value="1"/>
</dbReference>
<dbReference type="InterPro" id="IPR025943">
    <property type="entry name" value="Sigma_54_int_dom_ATP-bd_2"/>
</dbReference>
<dbReference type="InterPro" id="IPR003593">
    <property type="entry name" value="AAA+_ATPase"/>
</dbReference>
<organism evidence="8 11">
    <name type="scientific">Xanthomonas sontii</name>
    <dbReference type="NCBI Taxonomy" id="2650745"/>
    <lineage>
        <taxon>Bacteria</taxon>
        <taxon>Pseudomonadati</taxon>
        <taxon>Pseudomonadota</taxon>
        <taxon>Gammaproteobacteria</taxon>
        <taxon>Lysobacterales</taxon>
        <taxon>Lysobacteraceae</taxon>
        <taxon>Xanthomonas</taxon>
    </lineage>
</organism>
<dbReference type="EMBL" id="WJPN01000002">
    <property type="protein sequence ID" value="MRG99307.1"/>
    <property type="molecule type" value="Genomic_DNA"/>
</dbReference>
<dbReference type="GO" id="GO:0006355">
    <property type="term" value="P:regulation of DNA-templated transcription"/>
    <property type="evidence" value="ECO:0007669"/>
    <property type="project" value="InterPro"/>
</dbReference>
<dbReference type="Gene3D" id="1.10.8.60">
    <property type="match status" value="1"/>
</dbReference>
<proteinExistence type="predicted"/>
<evidence type="ECO:0000259" key="7">
    <source>
        <dbReference type="PROSITE" id="PS50045"/>
    </source>
</evidence>
<reference evidence="10 11" key="1">
    <citation type="submission" date="2019-11" db="EMBL/GenBank/DDBJ databases">
        <title>First report of rice panicle blight caused by Xanthomonas sp. in Iran.</title>
        <authorList>
            <person name="Mirghasempour S.A."/>
            <person name="Huang S."/>
            <person name="Brady C.L."/>
            <person name="Studholme D.J."/>
        </authorList>
    </citation>
    <scope>NUCLEOTIDE SEQUENCE [LARGE SCALE GENOMIC DNA]</scope>
    <source>
        <strain evidence="8 11">ASD011</strain>
        <strain evidence="10">SAM114</strain>
    </source>
</reference>
<evidence type="ECO:0000313" key="11">
    <source>
        <dbReference type="Proteomes" id="UP000439314"/>
    </source>
</evidence>
<keyword evidence="3" id="KW-0805">Transcription regulation</keyword>
<comment type="caution">
    <text evidence="8">The sequence shown here is derived from an EMBL/GenBank/DDBJ whole genome shotgun (WGS) entry which is preliminary data.</text>
</comment>
<dbReference type="PROSITE" id="PS00676">
    <property type="entry name" value="SIGMA54_INTERACT_2"/>
    <property type="match status" value="1"/>
</dbReference>
<sequence>MRVEPRPGLCVTCARAPGGDESAPMSESTVASLAQAKVVAPSAAEADCAPLARMRHFRQIESLPPALARSWRRCLDEYGLAPDTHPSPMVHDDGELRERQQRLEALLRIAKVEMENLYEQIAGGSYAVVFADTEATVLHSVQDPALLRAFRETGLFCGASWAERYQGTNGIGTCAVEGSALSVHRGEHYLERHLPLSCSGAPILDPQGHLLAVLDASTPDPRDTKLVQCHTGALVRMSAAQIARAYFLEQYRHAWILRFHSRPEFAGLLHEALIAVGGDGRVLAVNEATLEQLGKPDRSPLVGRDIAQVMQLDFDTLEQRARKDASTLWSIRCACHGRRFFALAQPPRARSAAGRTRAAGEDGQAARANDHVGSDPRMLHNLDNALKLAKHRVSILLCGATGTGKEEFAKAVHRSSPWADRPFVAVNCAAIPEALIESELFGYARGAFTDAAREGRHGKLLQASGGTLFLDEIGDMPLPLQTRLLRVLEEQSVTPLGSDRAVPLELHVISASHRDLAQMVGSGGFREDLYYRLNGVVLHLPPLRERSDKAELIRTLLREENGEQTVRISEDALHKLLSYAWPGNLRQLRNVLRTAAVLCADGVIRIPNLPQEIVDADSGPCLLGDDAHAGDGMPGRVALDSAERSVLQQQLERHRWNVSRTADALGISRNTLYRKLRKHGLATA</sequence>
<evidence type="ECO:0000313" key="9">
    <source>
        <dbReference type="EMBL" id="MRH73639.1"/>
    </source>
</evidence>
<evidence type="ECO:0000256" key="1">
    <source>
        <dbReference type="ARBA" id="ARBA00022741"/>
    </source>
</evidence>
<evidence type="ECO:0000256" key="6">
    <source>
        <dbReference type="SAM" id="MobiDB-lite"/>
    </source>
</evidence>
<accession>A0A6N7Q6H1</accession>
<dbReference type="InterPro" id="IPR058031">
    <property type="entry name" value="AAA_lid_NorR"/>
</dbReference>
<dbReference type="AlphaFoldDB" id="A0A6N7Q6H1"/>
<evidence type="ECO:0000256" key="3">
    <source>
        <dbReference type="ARBA" id="ARBA00023015"/>
    </source>
</evidence>
<keyword evidence="10" id="KW-1185">Reference proteome</keyword>
<dbReference type="Pfam" id="PF02954">
    <property type="entry name" value="HTH_8"/>
    <property type="match status" value="1"/>
</dbReference>
<reference evidence="9" key="2">
    <citation type="journal article" date="2020" name="Plant Dis.">
        <title>A Grain Rot of Rice in Iran Caused by a Xanthomonas Strain Closely Related to X. sacchari.</title>
        <authorList>
            <person name="Mirghasempour S.A."/>
            <person name="Huang S."/>
            <person name="Studholme D.J."/>
            <person name="Brady C.L."/>
        </authorList>
    </citation>
    <scope>NUCLEOTIDE SEQUENCE</scope>
    <source>
        <strain evidence="9">SAM114</strain>
    </source>
</reference>
<feature type="region of interest" description="Disordered" evidence="6">
    <location>
        <begin position="355"/>
        <end position="374"/>
    </location>
</feature>
<dbReference type="InterPro" id="IPR029016">
    <property type="entry name" value="GAF-like_dom_sf"/>
</dbReference>
<dbReference type="InterPro" id="IPR002197">
    <property type="entry name" value="HTH_Fis"/>
</dbReference>
<dbReference type="InterPro" id="IPR002078">
    <property type="entry name" value="Sigma_54_int"/>
</dbReference>
<dbReference type="InterPro" id="IPR009057">
    <property type="entry name" value="Homeodomain-like_sf"/>
</dbReference>
<dbReference type="PROSITE" id="PS00688">
    <property type="entry name" value="SIGMA54_INTERACT_3"/>
    <property type="match status" value="1"/>
</dbReference>
<keyword evidence="2" id="KW-0067">ATP-binding</keyword>
<evidence type="ECO:0000256" key="4">
    <source>
        <dbReference type="ARBA" id="ARBA00023125"/>
    </source>
</evidence>
<dbReference type="SMART" id="SM00382">
    <property type="entry name" value="AAA"/>
    <property type="match status" value="1"/>
</dbReference>
<dbReference type="PROSITE" id="PS50045">
    <property type="entry name" value="SIGMA54_INTERACT_4"/>
    <property type="match status" value="1"/>
</dbReference>